<dbReference type="EMBL" id="DUZY01000004">
    <property type="protein sequence ID" value="DAD35511.1"/>
    <property type="molecule type" value="Genomic_DNA"/>
</dbReference>
<sequence>MLRLSIASVDGKITSPGEDLPSAVVPLMKLLCVTVIGLILEYPNRPKSNFPAP</sequence>
<feature type="transmembrane region" description="Helical" evidence="1">
    <location>
        <begin position="20"/>
        <end position="40"/>
    </location>
</feature>
<protein>
    <submittedName>
        <fullName evidence="2">Uncharacterized protein</fullName>
    </submittedName>
</protein>
<gene>
    <name evidence="2" type="ORF">HUJ06_006151</name>
</gene>
<reference evidence="2 3" key="1">
    <citation type="journal article" date="2020" name="Mol. Biol. Evol.">
        <title>Distinct Expression and Methylation Patterns for Genes with Different Fates following a Single Whole-Genome Duplication in Flowering Plants.</title>
        <authorList>
            <person name="Shi T."/>
            <person name="Rahmani R.S."/>
            <person name="Gugger P.F."/>
            <person name="Wang M."/>
            <person name="Li H."/>
            <person name="Zhang Y."/>
            <person name="Li Z."/>
            <person name="Wang Q."/>
            <person name="Van de Peer Y."/>
            <person name="Marchal K."/>
            <person name="Chen J."/>
        </authorList>
    </citation>
    <scope>NUCLEOTIDE SEQUENCE [LARGE SCALE GENOMIC DNA]</scope>
    <source>
        <tissue evidence="2">Leaf</tissue>
    </source>
</reference>
<organism evidence="2 3">
    <name type="scientific">Nelumbo nucifera</name>
    <name type="common">Sacred lotus</name>
    <dbReference type="NCBI Taxonomy" id="4432"/>
    <lineage>
        <taxon>Eukaryota</taxon>
        <taxon>Viridiplantae</taxon>
        <taxon>Streptophyta</taxon>
        <taxon>Embryophyta</taxon>
        <taxon>Tracheophyta</taxon>
        <taxon>Spermatophyta</taxon>
        <taxon>Magnoliopsida</taxon>
        <taxon>Proteales</taxon>
        <taxon>Nelumbonaceae</taxon>
        <taxon>Nelumbo</taxon>
    </lineage>
</organism>
<evidence type="ECO:0000313" key="2">
    <source>
        <dbReference type="EMBL" id="DAD35511.1"/>
    </source>
</evidence>
<accession>A0A822YVB3</accession>
<evidence type="ECO:0000313" key="3">
    <source>
        <dbReference type="Proteomes" id="UP000607653"/>
    </source>
</evidence>
<dbReference type="AlphaFoldDB" id="A0A822YVB3"/>
<keyword evidence="1" id="KW-1133">Transmembrane helix</keyword>
<evidence type="ECO:0000256" key="1">
    <source>
        <dbReference type="SAM" id="Phobius"/>
    </source>
</evidence>
<comment type="caution">
    <text evidence="2">The sequence shown here is derived from an EMBL/GenBank/DDBJ whole genome shotgun (WGS) entry which is preliminary data.</text>
</comment>
<dbReference type="Proteomes" id="UP000607653">
    <property type="component" value="Unassembled WGS sequence"/>
</dbReference>
<keyword evidence="1" id="KW-0812">Transmembrane</keyword>
<proteinExistence type="predicted"/>
<keyword evidence="3" id="KW-1185">Reference proteome</keyword>
<name>A0A822YVB3_NELNU</name>
<keyword evidence="1" id="KW-0472">Membrane</keyword>